<dbReference type="Proteomes" id="UP000499080">
    <property type="component" value="Unassembled WGS sequence"/>
</dbReference>
<name>A0A4Y2PS02_ARAVE</name>
<reference evidence="1 2" key="1">
    <citation type="journal article" date="2019" name="Sci. Rep.">
        <title>Orb-weaving spider Araneus ventricosus genome elucidates the spidroin gene catalogue.</title>
        <authorList>
            <person name="Kono N."/>
            <person name="Nakamura H."/>
            <person name="Ohtoshi R."/>
            <person name="Moran D.A.P."/>
            <person name="Shinohara A."/>
            <person name="Yoshida Y."/>
            <person name="Fujiwara M."/>
            <person name="Mori M."/>
            <person name="Tomita M."/>
            <person name="Arakawa K."/>
        </authorList>
    </citation>
    <scope>NUCLEOTIDE SEQUENCE [LARGE SCALE GENOMIC DNA]</scope>
</reference>
<evidence type="ECO:0000313" key="1">
    <source>
        <dbReference type="EMBL" id="GBN54655.1"/>
    </source>
</evidence>
<keyword evidence="2" id="KW-1185">Reference proteome</keyword>
<feature type="non-terminal residue" evidence="1">
    <location>
        <position position="1"/>
    </location>
</feature>
<sequence length="74" mass="7769">EGIEQTIRRGCSRKDVFQGRGGFVGTNPWVLARWTNSSECGKTVITVGSVIQRGGLMACSRGGVQLGQLVGGGM</sequence>
<dbReference type="AlphaFoldDB" id="A0A4Y2PS02"/>
<proteinExistence type="predicted"/>
<accession>A0A4Y2PS02</accession>
<evidence type="ECO:0000313" key="2">
    <source>
        <dbReference type="Proteomes" id="UP000499080"/>
    </source>
</evidence>
<protein>
    <submittedName>
        <fullName evidence="1">Uncharacterized protein</fullName>
    </submittedName>
</protein>
<organism evidence="1 2">
    <name type="scientific">Araneus ventricosus</name>
    <name type="common">Orbweaver spider</name>
    <name type="synonym">Epeira ventricosa</name>
    <dbReference type="NCBI Taxonomy" id="182803"/>
    <lineage>
        <taxon>Eukaryota</taxon>
        <taxon>Metazoa</taxon>
        <taxon>Ecdysozoa</taxon>
        <taxon>Arthropoda</taxon>
        <taxon>Chelicerata</taxon>
        <taxon>Arachnida</taxon>
        <taxon>Araneae</taxon>
        <taxon>Araneomorphae</taxon>
        <taxon>Entelegynae</taxon>
        <taxon>Araneoidea</taxon>
        <taxon>Araneidae</taxon>
        <taxon>Araneus</taxon>
    </lineage>
</organism>
<comment type="caution">
    <text evidence="1">The sequence shown here is derived from an EMBL/GenBank/DDBJ whole genome shotgun (WGS) entry which is preliminary data.</text>
</comment>
<gene>
    <name evidence="1" type="ORF">AVEN_239200_1</name>
</gene>
<dbReference type="EMBL" id="BGPR01295320">
    <property type="protein sequence ID" value="GBN54655.1"/>
    <property type="molecule type" value="Genomic_DNA"/>
</dbReference>